<dbReference type="Proteomes" id="UP000245207">
    <property type="component" value="Unassembled WGS sequence"/>
</dbReference>
<dbReference type="GO" id="GO:0009507">
    <property type="term" value="C:chloroplast"/>
    <property type="evidence" value="ECO:0007669"/>
    <property type="project" value="TreeGrafter"/>
</dbReference>
<comment type="pathway">
    <text evidence="1">Purine metabolism; IMP biosynthesis via de novo pathway; 5-amino-1-(5-phospho-D-ribosyl)imidazole-4-carboxylate from 5-amino-1-(5-phospho-D-ribosyl)imidazole (carboxylase route): step 1/1.</text>
</comment>
<feature type="domain" description="PurE" evidence="5">
    <location>
        <begin position="133"/>
        <end position="206"/>
    </location>
</feature>
<dbReference type="Gene3D" id="3.40.50.1970">
    <property type="match status" value="1"/>
</dbReference>
<dbReference type="InterPro" id="IPR003135">
    <property type="entry name" value="ATP-grasp_carboxylate-amine"/>
</dbReference>
<dbReference type="GO" id="GO:0006189">
    <property type="term" value="P:'de novo' IMP biosynthetic process"/>
    <property type="evidence" value="ECO:0007669"/>
    <property type="project" value="UniProtKB-UniPathway"/>
</dbReference>
<dbReference type="SUPFAM" id="SSF52255">
    <property type="entry name" value="N5-CAIR mutase (phosphoribosylaminoimidazole carboxylase, PurE)"/>
    <property type="match status" value="1"/>
</dbReference>
<evidence type="ECO:0000256" key="4">
    <source>
        <dbReference type="ARBA" id="ARBA00022840"/>
    </source>
</evidence>
<dbReference type="PANTHER" id="PTHR11609">
    <property type="entry name" value="PURINE BIOSYNTHESIS PROTEIN 6/7, PUR6/7"/>
    <property type="match status" value="1"/>
</dbReference>
<dbReference type="SMART" id="SM01001">
    <property type="entry name" value="AIRC"/>
    <property type="match status" value="1"/>
</dbReference>
<comment type="caution">
    <text evidence="6">The sequence shown here is derived from an EMBL/GenBank/DDBJ whole genome shotgun (WGS) entry which is preliminary data.</text>
</comment>
<accession>A0A2U1PZL3</accession>
<dbReference type="SUPFAM" id="SSF56059">
    <property type="entry name" value="Glutathione synthetase ATP-binding domain-like"/>
    <property type="match status" value="1"/>
</dbReference>
<dbReference type="Pfam" id="PF00731">
    <property type="entry name" value="AIRC"/>
    <property type="match status" value="1"/>
</dbReference>
<dbReference type="STRING" id="35608.A0A2U1PZL3"/>
<dbReference type="Pfam" id="PF02222">
    <property type="entry name" value="ATP-grasp"/>
    <property type="match status" value="1"/>
</dbReference>
<protein>
    <recommendedName>
        <fullName evidence="2">phosphoribosylaminoimidazole carboxylase</fullName>
        <ecNumber evidence="2">4.1.1.21</ecNumber>
    </recommendedName>
</protein>
<evidence type="ECO:0000313" key="6">
    <source>
        <dbReference type="EMBL" id="PWA91234.1"/>
    </source>
</evidence>
<dbReference type="InterPro" id="IPR000031">
    <property type="entry name" value="PurE_dom"/>
</dbReference>
<dbReference type="UniPathway" id="UPA00074">
    <property type="reaction ID" value="UER00130"/>
</dbReference>
<dbReference type="EC" id="4.1.1.21" evidence="2"/>
<keyword evidence="3" id="KW-0547">Nucleotide-binding</keyword>
<organism evidence="6 7">
    <name type="scientific">Artemisia annua</name>
    <name type="common">Sweet wormwood</name>
    <dbReference type="NCBI Taxonomy" id="35608"/>
    <lineage>
        <taxon>Eukaryota</taxon>
        <taxon>Viridiplantae</taxon>
        <taxon>Streptophyta</taxon>
        <taxon>Embryophyta</taxon>
        <taxon>Tracheophyta</taxon>
        <taxon>Spermatophyta</taxon>
        <taxon>Magnoliopsida</taxon>
        <taxon>eudicotyledons</taxon>
        <taxon>Gunneridae</taxon>
        <taxon>Pentapetalae</taxon>
        <taxon>asterids</taxon>
        <taxon>campanulids</taxon>
        <taxon>Asterales</taxon>
        <taxon>Asteraceae</taxon>
        <taxon>Asteroideae</taxon>
        <taxon>Anthemideae</taxon>
        <taxon>Artemisiinae</taxon>
        <taxon>Artemisia</taxon>
    </lineage>
</organism>
<dbReference type="GO" id="GO:0005524">
    <property type="term" value="F:ATP binding"/>
    <property type="evidence" value="ECO:0007669"/>
    <property type="project" value="UniProtKB-KW"/>
</dbReference>
<dbReference type="AlphaFoldDB" id="A0A2U1PZL3"/>
<sequence length="224" mass="24575">MWAVINSLKNNGVTLAFDENDTNTSVELFLTGYGEILLYEVAPSPHNSGHHTIESCYTSQYEQRLRAGVGLPLGDPSMKAPASMRYNILGEDELKLSIYICESKGRWVTSPLFDLQWALWVKSFLKEGSAEDIPGSDSDLPLMKEAAKVLDDFGVSAEMPRGAPVATVAINNATNAGLLAVRILGVSDTALQARMAQFQEDARDTVLEITEKLEKVGWEEYLSS</sequence>
<dbReference type="Gene3D" id="3.30.470.20">
    <property type="entry name" value="ATP-grasp fold, B domain"/>
    <property type="match status" value="1"/>
</dbReference>
<dbReference type="PANTHER" id="PTHR11609:SF5">
    <property type="entry name" value="PHOSPHORIBOSYLAMINOIMIDAZOLE CARBOXYLASE"/>
    <property type="match status" value="1"/>
</dbReference>
<dbReference type="EMBL" id="PKPP01000562">
    <property type="protein sequence ID" value="PWA91234.1"/>
    <property type="molecule type" value="Genomic_DNA"/>
</dbReference>
<keyword evidence="7" id="KW-1185">Reference proteome</keyword>
<evidence type="ECO:0000256" key="1">
    <source>
        <dbReference type="ARBA" id="ARBA00004747"/>
    </source>
</evidence>
<evidence type="ECO:0000256" key="3">
    <source>
        <dbReference type="ARBA" id="ARBA00022741"/>
    </source>
</evidence>
<gene>
    <name evidence="6" type="ORF">CTI12_AA092400</name>
</gene>
<evidence type="ECO:0000256" key="2">
    <source>
        <dbReference type="ARBA" id="ARBA00012329"/>
    </source>
</evidence>
<proteinExistence type="predicted"/>
<dbReference type="GO" id="GO:0004638">
    <property type="term" value="F:phosphoribosylaminoimidazole carboxylase activity"/>
    <property type="evidence" value="ECO:0007669"/>
    <property type="project" value="UniProtKB-EC"/>
</dbReference>
<reference evidence="6 7" key="1">
    <citation type="journal article" date="2018" name="Mol. Plant">
        <title>The genome of Artemisia annua provides insight into the evolution of Asteraceae family and artemisinin biosynthesis.</title>
        <authorList>
            <person name="Shen Q."/>
            <person name="Zhang L."/>
            <person name="Liao Z."/>
            <person name="Wang S."/>
            <person name="Yan T."/>
            <person name="Shi P."/>
            <person name="Liu M."/>
            <person name="Fu X."/>
            <person name="Pan Q."/>
            <person name="Wang Y."/>
            <person name="Lv Z."/>
            <person name="Lu X."/>
            <person name="Zhang F."/>
            <person name="Jiang W."/>
            <person name="Ma Y."/>
            <person name="Chen M."/>
            <person name="Hao X."/>
            <person name="Li L."/>
            <person name="Tang Y."/>
            <person name="Lv G."/>
            <person name="Zhou Y."/>
            <person name="Sun X."/>
            <person name="Brodelius P.E."/>
            <person name="Rose J.K.C."/>
            <person name="Tang K."/>
        </authorList>
    </citation>
    <scope>NUCLEOTIDE SEQUENCE [LARGE SCALE GENOMIC DNA]</scope>
    <source>
        <strain evidence="7">cv. Huhao1</strain>
        <tissue evidence="6">Leaf</tissue>
    </source>
</reference>
<keyword evidence="4" id="KW-0067">ATP-binding</keyword>
<evidence type="ECO:0000259" key="5">
    <source>
        <dbReference type="SMART" id="SM01001"/>
    </source>
</evidence>
<name>A0A2U1PZL3_ARTAN</name>
<dbReference type="OrthoDB" id="1925011at2759"/>
<evidence type="ECO:0000313" key="7">
    <source>
        <dbReference type="Proteomes" id="UP000245207"/>
    </source>
</evidence>